<organism evidence="1 2">
    <name type="scientific">Rhodocollybia butyracea</name>
    <dbReference type="NCBI Taxonomy" id="206335"/>
    <lineage>
        <taxon>Eukaryota</taxon>
        <taxon>Fungi</taxon>
        <taxon>Dikarya</taxon>
        <taxon>Basidiomycota</taxon>
        <taxon>Agaricomycotina</taxon>
        <taxon>Agaricomycetes</taxon>
        <taxon>Agaricomycetidae</taxon>
        <taxon>Agaricales</taxon>
        <taxon>Marasmiineae</taxon>
        <taxon>Omphalotaceae</taxon>
        <taxon>Rhodocollybia</taxon>
    </lineage>
</organism>
<protein>
    <submittedName>
        <fullName evidence="1">Uncharacterized protein</fullName>
    </submittedName>
</protein>
<accession>A0A9P5TW98</accession>
<evidence type="ECO:0000313" key="2">
    <source>
        <dbReference type="Proteomes" id="UP000772434"/>
    </source>
</evidence>
<feature type="non-terminal residue" evidence="1">
    <location>
        <position position="166"/>
    </location>
</feature>
<proteinExistence type="predicted"/>
<dbReference type="AlphaFoldDB" id="A0A9P5TW98"/>
<comment type="caution">
    <text evidence="1">The sequence shown here is derived from an EMBL/GenBank/DDBJ whole genome shotgun (WGS) entry which is preliminary data.</text>
</comment>
<evidence type="ECO:0000313" key="1">
    <source>
        <dbReference type="EMBL" id="KAF9056864.1"/>
    </source>
</evidence>
<reference evidence="1" key="1">
    <citation type="submission" date="2020-11" db="EMBL/GenBank/DDBJ databases">
        <authorList>
            <consortium name="DOE Joint Genome Institute"/>
            <person name="Ahrendt S."/>
            <person name="Riley R."/>
            <person name="Andreopoulos W."/>
            <person name="Labutti K."/>
            <person name="Pangilinan J."/>
            <person name="Ruiz-Duenas F.J."/>
            <person name="Barrasa J.M."/>
            <person name="Sanchez-Garcia M."/>
            <person name="Camarero S."/>
            <person name="Miyauchi S."/>
            <person name="Serrano A."/>
            <person name="Linde D."/>
            <person name="Babiker R."/>
            <person name="Drula E."/>
            <person name="Ayuso-Fernandez I."/>
            <person name="Pacheco R."/>
            <person name="Padilla G."/>
            <person name="Ferreira P."/>
            <person name="Barriuso J."/>
            <person name="Kellner H."/>
            <person name="Castanera R."/>
            <person name="Alfaro M."/>
            <person name="Ramirez L."/>
            <person name="Pisabarro A.G."/>
            <person name="Kuo A."/>
            <person name="Tritt A."/>
            <person name="Lipzen A."/>
            <person name="He G."/>
            <person name="Yan M."/>
            <person name="Ng V."/>
            <person name="Cullen D."/>
            <person name="Martin F."/>
            <person name="Rosso M.-N."/>
            <person name="Henrissat B."/>
            <person name="Hibbett D."/>
            <person name="Martinez A.T."/>
            <person name="Grigoriev I.V."/>
        </authorList>
    </citation>
    <scope>NUCLEOTIDE SEQUENCE</scope>
    <source>
        <strain evidence="1">AH 40177</strain>
    </source>
</reference>
<sequence length="166" mass="19168">GYKMRTHISHALQRRSTAIRNAVKAYNTAALALDPPRDTLDWSKVSHFTFLDQFNILQDTRHSVFDQPWAKPVIRSLMKQHRRIERAQEEITHCNIGIRRLHTSVVDEEKNFDITLQTLENSPTFGPVSDYVERRKAVNSLLLARINQTYSLPGFTGDRTPGRRKG</sequence>
<gene>
    <name evidence="1" type="ORF">BDP27DRAFT_1142872</name>
</gene>
<name>A0A9P5TW98_9AGAR</name>
<keyword evidence="2" id="KW-1185">Reference proteome</keyword>
<dbReference type="EMBL" id="JADNRY010000420">
    <property type="protein sequence ID" value="KAF9056864.1"/>
    <property type="molecule type" value="Genomic_DNA"/>
</dbReference>
<feature type="non-terminal residue" evidence="1">
    <location>
        <position position="1"/>
    </location>
</feature>
<dbReference type="OrthoDB" id="2676448at2759"/>
<dbReference type="Proteomes" id="UP000772434">
    <property type="component" value="Unassembled WGS sequence"/>
</dbReference>